<keyword evidence="5 7" id="KW-1133">Transmembrane helix</keyword>
<evidence type="ECO:0000256" key="7">
    <source>
        <dbReference type="RuleBase" id="RU363032"/>
    </source>
</evidence>
<comment type="subcellular location">
    <subcellularLocation>
        <location evidence="1 7">Cell membrane</location>
        <topology evidence="1 7">Multi-pass membrane protein</topology>
    </subcellularLocation>
</comment>
<evidence type="ECO:0000259" key="8">
    <source>
        <dbReference type="PROSITE" id="PS50928"/>
    </source>
</evidence>
<dbReference type="Pfam" id="PF00528">
    <property type="entry name" value="BPD_transp_1"/>
    <property type="match status" value="1"/>
</dbReference>
<comment type="similarity">
    <text evidence="7">Belongs to the binding-protein-dependent transport system permease family.</text>
</comment>
<protein>
    <submittedName>
        <fullName evidence="9">Sugar ABC transporter permease</fullName>
    </submittedName>
</protein>
<dbReference type="EMBL" id="MJMN01000001">
    <property type="protein sequence ID" value="OMG93545.1"/>
    <property type="molecule type" value="Genomic_DNA"/>
</dbReference>
<feature type="domain" description="ABC transmembrane type-1" evidence="8">
    <location>
        <begin position="85"/>
        <end position="298"/>
    </location>
</feature>
<gene>
    <name evidence="9" type="ORF">BIZ92_04260</name>
</gene>
<evidence type="ECO:0000256" key="1">
    <source>
        <dbReference type="ARBA" id="ARBA00004651"/>
    </source>
</evidence>
<organism evidence="9 10">
    <name type="scientific">Alcaligenes xylosoxydans xylosoxydans</name>
    <name type="common">Achromobacter xylosoxidans</name>
    <dbReference type="NCBI Taxonomy" id="85698"/>
    <lineage>
        <taxon>Bacteria</taxon>
        <taxon>Pseudomonadati</taxon>
        <taxon>Pseudomonadota</taxon>
        <taxon>Betaproteobacteria</taxon>
        <taxon>Burkholderiales</taxon>
        <taxon>Alcaligenaceae</taxon>
        <taxon>Achromobacter</taxon>
    </lineage>
</organism>
<keyword evidence="2 7" id="KW-0813">Transport</keyword>
<reference evidence="9 10" key="1">
    <citation type="submission" date="2016-09" db="EMBL/GenBank/DDBJ databases">
        <title>Phylogenomics of Achromobacter.</title>
        <authorList>
            <person name="Jeukens J."/>
            <person name="Freschi L."/>
            <person name="Vincent A.T."/>
            <person name="Emond-Rheault J.-G."/>
            <person name="Kukavica-Ibrulj I."/>
            <person name="Charette S.J."/>
            <person name="Levesque R.C."/>
        </authorList>
    </citation>
    <scope>NUCLEOTIDE SEQUENCE [LARGE SCALE GENOMIC DNA]</scope>
    <source>
        <strain evidence="9 10">AUS488</strain>
    </source>
</reference>
<comment type="caution">
    <text evidence="9">The sequence shown here is derived from an EMBL/GenBank/DDBJ whole genome shotgun (WGS) entry which is preliminary data.</text>
</comment>
<dbReference type="PANTHER" id="PTHR43005:SF1">
    <property type="entry name" value="SPERMIDINE_PUTRESCINE TRANSPORT SYSTEM PERMEASE PROTEIN"/>
    <property type="match status" value="1"/>
</dbReference>
<keyword evidence="4 7" id="KW-0812">Transmembrane</keyword>
<dbReference type="InterPro" id="IPR000515">
    <property type="entry name" value="MetI-like"/>
</dbReference>
<sequence length="314" mass="33766">MSAASLPRASVPLPAGGGKEMSDLGFALTVIIAVYALNTLIIGVPLGYSFWLSLHDTNAILRTQEFVGADLYAEVLSDSAVTDAIWRSLGFVAMCVAGSFVAALGIALVLNEDMPLRGLVRGLALLPWAMSQVVTATVFSFLLNPSFGALTGLLAPLGLAGPGTVWLSSDWALFWVALAFVWHVAPLGSFFYLAALQTIPRDLYRAARVDGAGPLARFRHITLPHLKHTTLIVLVVMTVEAVRQFDLLFSLTRGGPGTSTQILPLLIFRYNFEFSKYGLASAAAFLLTVLSLLLATAYFMLIRKKRPQGGNHAQ</sequence>
<name>A0A1R1K296_ALCXX</name>
<dbReference type="AlphaFoldDB" id="A0A1R1K296"/>
<feature type="transmembrane region" description="Helical" evidence="7">
    <location>
        <begin position="277"/>
        <end position="301"/>
    </location>
</feature>
<evidence type="ECO:0000256" key="4">
    <source>
        <dbReference type="ARBA" id="ARBA00022692"/>
    </source>
</evidence>
<evidence type="ECO:0000256" key="6">
    <source>
        <dbReference type="ARBA" id="ARBA00023136"/>
    </source>
</evidence>
<dbReference type="PANTHER" id="PTHR43005">
    <property type="entry name" value="BLR7065 PROTEIN"/>
    <property type="match status" value="1"/>
</dbReference>
<keyword evidence="6 7" id="KW-0472">Membrane</keyword>
<proteinExistence type="inferred from homology"/>
<feature type="transmembrane region" description="Helical" evidence="7">
    <location>
        <begin position="172"/>
        <end position="195"/>
    </location>
</feature>
<feature type="transmembrane region" description="Helical" evidence="7">
    <location>
        <begin position="24"/>
        <end position="48"/>
    </location>
</feature>
<dbReference type="GO" id="GO:0055085">
    <property type="term" value="P:transmembrane transport"/>
    <property type="evidence" value="ECO:0007669"/>
    <property type="project" value="InterPro"/>
</dbReference>
<dbReference type="InterPro" id="IPR035906">
    <property type="entry name" value="MetI-like_sf"/>
</dbReference>
<accession>A0A1R1K296</accession>
<dbReference type="Gene3D" id="1.10.3720.10">
    <property type="entry name" value="MetI-like"/>
    <property type="match status" value="1"/>
</dbReference>
<evidence type="ECO:0000256" key="2">
    <source>
        <dbReference type="ARBA" id="ARBA00022448"/>
    </source>
</evidence>
<keyword evidence="3" id="KW-1003">Cell membrane</keyword>
<dbReference type="OrthoDB" id="8585214at2"/>
<evidence type="ECO:0000256" key="5">
    <source>
        <dbReference type="ARBA" id="ARBA00022989"/>
    </source>
</evidence>
<evidence type="ECO:0000313" key="10">
    <source>
        <dbReference type="Proteomes" id="UP000187251"/>
    </source>
</evidence>
<dbReference type="GO" id="GO:0005886">
    <property type="term" value="C:plasma membrane"/>
    <property type="evidence" value="ECO:0007669"/>
    <property type="project" value="UniProtKB-SubCell"/>
</dbReference>
<evidence type="ECO:0000313" key="9">
    <source>
        <dbReference type="EMBL" id="OMG93545.1"/>
    </source>
</evidence>
<feature type="transmembrane region" description="Helical" evidence="7">
    <location>
        <begin position="122"/>
        <end position="143"/>
    </location>
</feature>
<dbReference type="CDD" id="cd06261">
    <property type="entry name" value="TM_PBP2"/>
    <property type="match status" value="1"/>
</dbReference>
<dbReference type="RefSeq" id="WP_076408515.1">
    <property type="nucleotide sequence ID" value="NZ_AP028040.1"/>
</dbReference>
<dbReference type="PROSITE" id="PS50928">
    <property type="entry name" value="ABC_TM1"/>
    <property type="match status" value="1"/>
</dbReference>
<evidence type="ECO:0000256" key="3">
    <source>
        <dbReference type="ARBA" id="ARBA00022475"/>
    </source>
</evidence>
<dbReference type="Proteomes" id="UP000187251">
    <property type="component" value="Unassembled WGS sequence"/>
</dbReference>
<feature type="transmembrane region" description="Helical" evidence="7">
    <location>
        <begin position="84"/>
        <end position="110"/>
    </location>
</feature>
<dbReference type="SUPFAM" id="SSF161098">
    <property type="entry name" value="MetI-like"/>
    <property type="match status" value="1"/>
</dbReference>